<keyword evidence="3" id="KW-0862">Zinc</keyword>
<sequence>MRTGHCLCGAISYSYDAEPVLTVLCHCDDCQRHTGSAFSENILVPQDSLRITGVPKVYNTVGSENGHVRDRLFCGDCGTPIFTVMRERPEIIIVKAGTLDDRSGVRPTAEVWTRRAQDWVVPTPDRVRFPGDAR</sequence>
<feature type="domain" description="CENP-V/GFA" evidence="5">
    <location>
        <begin position="2"/>
        <end position="113"/>
    </location>
</feature>
<evidence type="ECO:0000256" key="2">
    <source>
        <dbReference type="ARBA" id="ARBA00022723"/>
    </source>
</evidence>
<evidence type="ECO:0000256" key="4">
    <source>
        <dbReference type="ARBA" id="ARBA00023239"/>
    </source>
</evidence>
<gene>
    <name evidence="6" type="ORF">ACFFH7_13185</name>
</gene>
<dbReference type="InterPro" id="IPR006913">
    <property type="entry name" value="CENP-V/GFA"/>
</dbReference>
<dbReference type="InterPro" id="IPR011057">
    <property type="entry name" value="Mss4-like_sf"/>
</dbReference>
<dbReference type="Gene3D" id="3.90.1590.10">
    <property type="entry name" value="glutathione-dependent formaldehyde- activating enzyme (gfa)"/>
    <property type="match status" value="1"/>
</dbReference>
<evidence type="ECO:0000256" key="3">
    <source>
        <dbReference type="ARBA" id="ARBA00022833"/>
    </source>
</evidence>
<dbReference type="PANTHER" id="PTHR33337:SF40">
    <property type="entry name" value="CENP-V_GFA DOMAIN-CONTAINING PROTEIN-RELATED"/>
    <property type="match status" value="1"/>
</dbReference>
<dbReference type="SUPFAM" id="SSF51316">
    <property type="entry name" value="Mss4-like"/>
    <property type="match status" value="1"/>
</dbReference>
<dbReference type="PANTHER" id="PTHR33337">
    <property type="entry name" value="GFA DOMAIN-CONTAINING PROTEIN"/>
    <property type="match status" value="1"/>
</dbReference>
<name>A0ABV6MRC2_9PSEU</name>
<dbReference type="RefSeq" id="WP_273940866.1">
    <property type="nucleotide sequence ID" value="NZ_CP097263.1"/>
</dbReference>
<protein>
    <submittedName>
        <fullName evidence="6">GFA family protein</fullName>
    </submittedName>
</protein>
<dbReference type="PROSITE" id="PS51891">
    <property type="entry name" value="CENP_V_GFA"/>
    <property type="match status" value="1"/>
</dbReference>
<accession>A0ABV6MRC2</accession>
<dbReference type="Proteomes" id="UP001589810">
    <property type="component" value="Unassembled WGS sequence"/>
</dbReference>
<keyword evidence="7" id="KW-1185">Reference proteome</keyword>
<evidence type="ECO:0000313" key="6">
    <source>
        <dbReference type="EMBL" id="MFC0542445.1"/>
    </source>
</evidence>
<dbReference type="EMBL" id="JBHLUD010000004">
    <property type="protein sequence ID" value="MFC0542445.1"/>
    <property type="molecule type" value="Genomic_DNA"/>
</dbReference>
<evidence type="ECO:0000256" key="1">
    <source>
        <dbReference type="ARBA" id="ARBA00005495"/>
    </source>
</evidence>
<proteinExistence type="inferred from homology"/>
<dbReference type="Pfam" id="PF04828">
    <property type="entry name" value="GFA"/>
    <property type="match status" value="1"/>
</dbReference>
<evidence type="ECO:0000259" key="5">
    <source>
        <dbReference type="PROSITE" id="PS51891"/>
    </source>
</evidence>
<comment type="caution">
    <text evidence="6">The sequence shown here is derived from an EMBL/GenBank/DDBJ whole genome shotgun (WGS) entry which is preliminary data.</text>
</comment>
<organism evidence="6 7">
    <name type="scientific">Kutzneria chonburiensis</name>
    <dbReference type="NCBI Taxonomy" id="1483604"/>
    <lineage>
        <taxon>Bacteria</taxon>
        <taxon>Bacillati</taxon>
        <taxon>Actinomycetota</taxon>
        <taxon>Actinomycetes</taxon>
        <taxon>Pseudonocardiales</taxon>
        <taxon>Pseudonocardiaceae</taxon>
        <taxon>Kutzneria</taxon>
    </lineage>
</organism>
<keyword evidence="4" id="KW-0456">Lyase</keyword>
<evidence type="ECO:0000313" key="7">
    <source>
        <dbReference type="Proteomes" id="UP001589810"/>
    </source>
</evidence>
<reference evidence="6 7" key="1">
    <citation type="submission" date="2024-09" db="EMBL/GenBank/DDBJ databases">
        <authorList>
            <person name="Sun Q."/>
            <person name="Mori K."/>
        </authorList>
    </citation>
    <scope>NUCLEOTIDE SEQUENCE [LARGE SCALE GENOMIC DNA]</scope>
    <source>
        <strain evidence="6 7">TBRC 1432</strain>
    </source>
</reference>
<keyword evidence="2" id="KW-0479">Metal-binding</keyword>
<comment type="similarity">
    <text evidence="1">Belongs to the Gfa family.</text>
</comment>